<reference evidence="1 2" key="1">
    <citation type="submission" date="2020-04" db="EMBL/GenBank/DDBJ databases">
        <title>Draft genome of Pyxidicoccus fallax type strain.</title>
        <authorList>
            <person name="Whitworth D.E."/>
        </authorList>
    </citation>
    <scope>NUCLEOTIDE SEQUENCE [LARGE SCALE GENOMIC DNA]</scope>
    <source>
        <strain evidence="1 2">DSM 14698</strain>
    </source>
</reference>
<keyword evidence="2" id="KW-1185">Reference proteome</keyword>
<comment type="caution">
    <text evidence="1">The sequence shown here is derived from an EMBL/GenBank/DDBJ whole genome shotgun (WGS) entry which is preliminary data.</text>
</comment>
<gene>
    <name evidence="1" type="ORF">HG543_01695</name>
</gene>
<evidence type="ECO:0000313" key="2">
    <source>
        <dbReference type="Proteomes" id="UP000518300"/>
    </source>
</evidence>
<proteinExistence type="predicted"/>
<accession>A0A848L529</accession>
<organism evidence="1 2">
    <name type="scientific">Pyxidicoccus fallax</name>
    <dbReference type="NCBI Taxonomy" id="394095"/>
    <lineage>
        <taxon>Bacteria</taxon>
        <taxon>Pseudomonadati</taxon>
        <taxon>Myxococcota</taxon>
        <taxon>Myxococcia</taxon>
        <taxon>Myxococcales</taxon>
        <taxon>Cystobacterineae</taxon>
        <taxon>Myxococcaceae</taxon>
        <taxon>Pyxidicoccus</taxon>
    </lineage>
</organism>
<name>A0A848L529_9BACT</name>
<dbReference type="AlphaFoldDB" id="A0A848L529"/>
<dbReference type="EMBL" id="JABBJJ010000004">
    <property type="protein sequence ID" value="NMO13577.1"/>
    <property type="molecule type" value="Genomic_DNA"/>
</dbReference>
<protein>
    <submittedName>
        <fullName evidence="1">Uncharacterized protein</fullName>
    </submittedName>
</protein>
<sequence length="63" mass="6470">MSVIANGPNRGTQWRYGTVTYGPSSASISSSLRGELSHFRGGDTGLACEGLRHSGTGGSSRLA</sequence>
<evidence type="ECO:0000313" key="1">
    <source>
        <dbReference type="EMBL" id="NMO13577.1"/>
    </source>
</evidence>
<dbReference type="Proteomes" id="UP000518300">
    <property type="component" value="Unassembled WGS sequence"/>
</dbReference>
<dbReference type="RefSeq" id="WP_169342853.1">
    <property type="nucleotide sequence ID" value="NZ_JABBJJ010000004.1"/>
</dbReference>